<dbReference type="SUPFAM" id="SSF55205">
    <property type="entry name" value="EPT/RTPC-like"/>
    <property type="match status" value="1"/>
</dbReference>
<dbReference type="GO" id="GO:0016765">
    <property type="term" value="F:transferase activity, transferring alkyl or aryl (other than methyl) groups"/>
    <property type="evidence" value="ECO:0007669"/>
    <property type="project" value="InterPro"/>
</dbReference>
<reference evidence="1 2" key="1">
    <citation type="journal article" date="2013" name="PLoS Pathog.">
        <title>Genomic analysis of the Kiwifruit pathogen Pseudomonas syringae pv. actinidiae provides insight into the origins of an emergent plant disease.</title>
        <authorList>
            <person name="McCann H.C."/>
            <person name="Rikkerink E.H."/>
            <person name="Bertels F."/>
            <person name="Fiers M."/>
            <person name="Lu A."/>
            <person name="Rees-George J."/>
            <person name="Andersen M.T."/>
            <person name="Gleave A.P."/>
            <person name="Haubold B."/>
            <person name="Wohlers M.W."/>
            <person name="Guttman D.S."/>
            <person name="Wang P.W."/>
            <person name="Straub C."/>
            <person name="Vanneste J.L."/>
            <person name="Rainey P.B."/>
            <person name="Templeton M.D."/>
        </authorList>
    </citation>
    <scope>NUCLEOTIDE SEQUENCE [LARGE SCALE GENOMIC DNA]</scope>
    <source>
        <strain evidence="1 2">ICMP 19096</strain>
    </source>
</reference>
<dbReference type="AlphaFoldDB" id="A0A656JSD1"/>
<dbReference type="Gene3D" id="3.65.10.10">
    <property type="entry name" value="Enolpyruvate transferase domain"/>
    <property type="match status" value="1"/>
</dbReference>
<sequence length="72" mass="7716">RSAEGVSHRIKGPTDVTSAVLFMVATSISEGCDLLLEDVRVGSMCEGAIDILRLMGGDVVLQNVRELADERL</sequence>
<comment type="caution">
    <text evidence="1">The sequence shown here is derived from an EMBL/GenBank/DDBJ whole genome shotgun (WGS) entry which is preliminary data.</text>
</comment>
<accession>A0A656JSD1</accession>
<protein>
    <submittedName>
        <fullName evidence="1">Prephenate dehydrogenase/3-phosphoshikimate 1-carboxyvinyltransferase family protein</fullName>
    </submittedName>
</protein>
<feature type="non-terminal residue" evidence="1">
    <location>
        <position position="1"/>
    </location>
</feature>
<dbReference type="InterPro" id="IPR013792">
    <property type="entry name" value="RNA3'P_cycl/enolpyr_Trfase_a/b"/>
</dbReference>
<dbReference type="EMBL" id="AOKF01002420">
    <property type="protein sequence ID" value="EPN49568.1"/>
    <property type="molecule type" value="Genomic_DNA"/>
</dbReference>
<gene>
    <name evidence="1" type="ORF">A245_28271</name>
</gene>
<dbReference type="Proteomes" id="UP000018849">
    <property type="component" value="Unassembled WGS sequence"/>
</dbReference>
<evidence type="ECO:0000313" key="2">
    <source>
        <dbReference type="Proteomes" id="UP000018849"/>
    </source>
</evidence>
<feature type="non-terminal residue" evidence="1">
    <location>
        <position position="72"/>
    </location>
</feature>
<proteinExistence type="predicted"/>
<organism evidence="1 2">
    <name type="scientific">Pseudomonas syringae pv. actinidiae ICMP 19096</name>
    <dbReference type="NCBI Taxonomy" id="1194405"/>
    <lineage>
        <taxon>Bacteria</taxon>
        <taxon>Pseudomonadati</taxon>
        <taxon>Pseudomonadota</taxon>
        <taxon>Gammaproteobacteria</taxon>
        <taxon>Pseudomonadales</taxon>
        <taxon>Pseudomonadaceae</taxon>
        <taxon>Pseudomonas</taxon>
        <taxon>Pseudomonas syringae</taxon>
    </lineage>
</organism>
<evidence type="ECO:0000313" key="1">
    <source>
        <dbReference type="EMBL" id="EPN49568.1"/>
    </source>
</evidence>
<name>A0A656JSD1_PSESF</name>
<keyword evidence="1" id="KW-0808">Transferase</keyword>
<dbReference type="InterPro" id="IPR036968">
    <property type="entry name" value="Enolpyruvate_Tfrase_sf"/>
</dbReference>